<comment type="similarity">
    <text evidence="1 7">Belongs to the dUTPase family.</text>
</comment>
<comment type="function">
    <text evidence="7">This enzyme is involved in nucleotide metabolism: it produces dUMP, the immediate precursor of thymidine nucleotides and it decreases the intracellular concentration of dUTP so that uracil cannot be incorporated into DNA.</text>
</comment>
<comment type="cofactor">
    <cofactor evidence="7">
        <name>Mg(2+)</name>
        <dbReference type="ChEBI" id="CHEBI:18420"/>
    </cofactor>
</comment>
<feature type="binding site" evidence="7">
    <location>
        <begin position="83"/>
        <end position="85"/>
    </location>
    <ligand>
        <name>substrate</name>
    </ligand>
</feature>
<gene>
    <name evidence="7 9" type="primary">dut</name>
    <name evidence="9" type="ORF">HMPREF0731_1891</name>
</gene>
<evidence type="ECO:0000256" key="6">
    <source>
        <dbReference type="ARBA" id="ARBA00047686"/>
    </source>
</evidence>
<dbReference type="Proteomes" id="UP000005324">
    <property type="component" value="Unassembled WGS sequence"/>
</dbReference>
<dbReference type="GO" id="GO:0000287">
    <property type="term" value="F:magnesium ion binding"/>
    <property type="evidence" value="ECO:0007669"/>
    <property type="project" value="UniProtKB-UniRule"/>
</dbReference>
<dbReference type="HOGENOM" id="CLU_068508_1_2_5"/>
<organism evidence="9 10">
    <name type="scientific">Pseudoroseomonas cervicalis ATCC 49957</name>
    <dbReference type="NCBI Taxonomy" id="525371"/>
    <lineage>
        <taxon>Bacteria</taxon>
        <taxon>Pseudomonadati</taxon>
        <taxon>Pseudomonadota</taxon>
        <taxon>Alphaproteobacteria</taxon>
        <taxon>Acetobacterales</taxon>
        <taxon>Roseomonadaceae</taxon>
        <taxon>Roseomonas</taxon>
    </lineage>
</organism>
<comment type="catalytic activity">
    <reaction evidence="6 7">
        <text>dUTP + H2O = dUMP + diphosphate + H(+)</text>
        <dbReference type="Rhea" id="RHEA:10248"/>
        <dbReference type="ChEBI" id="CHEBI:15377"/>
        <dbReference type="ChEBI" id="CHEBI:15378"/>
        <dbReference type="ChEBI" id="CHEBI:33019"/>
        <dbReference type="ChEBI" id="CHEBI:61555"/>
        <dbReference type="ChEBI" id="CHEBI:246422"/>
        <dbReference type="EC" id="3.6.1.23"/>
    </reaction>
</comment>
<protein>
    <recommendedName>
        <fullName evidence="7">Deoxyuridine 5'-triphosphate nucleotidohydrolase</fullName>
        <shortName evidence="7">dUTPase</shortName>
        <ecNumber evidence="7">3.6.1.23</ecNumber>
    </recommendedName>
    <alternativeName>
        <fullName evidence="7">dUTP pyrophosphatase</fullName>
    </alternativeName>
</protein>
<sequence>MKIAIRRLPHAEGLPLPSYATDGAAGFDLLAAITAPLVIAPGQRALVPTGLQMALPANHELQIRPRSGLALKHGITLPNSPGTIDEDYRGEVQIIVLNAGDAPFTIERGMRIAQGVLAPVIRAGWEEVDTLPETGRGAGGFGSTGH</sequence>
<evidence type="ECO:0000256" key="5">
    <source>
        <dbReference type="ARBA" id="ARBA00023080"/>
    </source>
</evidence>
<evidence type="ECO:0000313" key="10">
    <source>
        <dbReference type="Proteomes" id="UP000005324"/>
    </source>
</evidence>
<dbReference type="SUPFAM" id="SSF51283">
    <property type="entry name" value="dUTPase-like"/>
    <property type="match status" value="1"/>
</dbReference>
<dbReference type="EC" id="3.6.1.23" evidence="7"/>
<dbReference type="InterPro" id="IPR029054">
    <property type="entry name" value="dUTPase-like"/>
</dbReference>
<evidence type="ECO:0000256" key="4">
    <source>
        <dbReference type="ARBA" id="ARBA00022842"/>
    </source>
</evidence>
<feature type="domain" description="dUTPase-like" evidence="8">
    <location>
        <begin position="15"/>
        <end position="145"/>
    </location>
</feature>
<dbReference type="InterPro" id="IPR008181">
    <property type="entry name" value="dUTPase"/>
</dbReference>
<evidence type="ECO:0000259" key="8">
    <source>
        <dbReference type="Pfam" id="PF00692"/>
    </source>
</evidence>
<dbReference type="GO" id="GO:0006226">
    <property type="term" value="P:dUMP biosynthetic process"/>
    <property type="evidence" value="ECO:0007669"/>
    <property type="project" value="UniProtKB-UniRule"/>
</dbReference>
<dbReference type="NCBIfam" id="NF001862">
    <property type="entry name" value="PRK00601.1"/>
    <property type="match status" value="1"/>
</dbReference>
<keyword evidence="10" id="KW-1185">Reference proteome</keyword>
<dbReference type="AlphaFoldDB" id="D5RLD0"/>
<feature type="binding site" evidence="7">
    <location>
        <begin position="66"/>
        <end position="68"/>
    </location>
    <ligand>
        <name>substrate</name>
    </ligand>
</feature>
<accession>D5RLD0</accession>
<feature type="binding site" evidence="7">
    <location>
        <position position="79"/>
    </location>
    <ligand>
        <name>substrate</name>
    </ligand>
</feature>
<name>D5RLD0_9PROT</name>
<keyword evidence="3 7" id="KW-0378">Hydrolase</keyword>
<dbReference type="Pfam" id="PF00692">
    <property type="entry name" value="dUTPase"/>
    <property type="match status" value="1"/>
</dbReference>
<keyword evidence="4 7" id="KW-0460">Magnesium</keyword>
<evidence type="ECO:0000256" key="3">
    <source>
        <dbReference type="ARBA" id="ARBA00022801"/>
    </source>
</evidence>
<dbReference type="PANTHER" id="PTHR11241:SF0">
    <property type="entry name" value="DEOXYURIDINE 5'-TRIPHOSPHATE NUCLEOTIDOHYDROLASE"/>
    <property type="match status" value="1"/>
</dbReference>
<dbReference type="GO" id="GO:0004170">
    <property type="term" value="F:dUTP diphosphatase activity"/>
    <property type="evidence" value="ECO:0007669"/>
    <property type="project" value="UniProtKB-UniRule"/>
</dbReference>
<dbReference type="OrthoDB" id="9809956at2"/>
<dbReference type="InterPro" id="IPR036157">
    <property type="entry name" value="dUTPase-like_sf"/>
</dbReference>
<proteinExistence type="inferred from homology"/>
<dbReference type="EMBL" id="ADVL01000308">
    <property type="protein sequence ID" value="EFH11886.1"/>
    <property type="molecule type" value="Genomic_DNA"/>
</dbReference>
<dbReference type="HAMAP" id="MF_00116">
    <property type="entry name" value="dUTPase_bact"/>
    <property type="match status" value="1"/>
</dbReference>
<keyword evidence="2 7" id="KW-0479">Metal-binding</keyword>
<evidence type="ECO:0000256" key="1">
    <source>
        <dbReference type="ARBA" id="ARBA00006581"/>
    </source>
</evidence>
<comment type="caution">
    <text evidence="9">The sequence shown here is derived from an EMBL/GenBank/DDBJ whole genome shotgun (WGS) entry which is preliminary data.</text>
</comment>
<dbReference type="CDD" id="cd07557">
    <property type="entry name" value="trimeric_dUTPase"/>
    <property type="match status" value="1"/>
</dbReference>
<dbReference type="FunFam" id="2.70.40.10:FF:000002">
    <property type="entry name" value="dUTP diphosphatase"/>
    <property type="match status" value="1"/>
</dbReference>
<dbReference type="InterPro" id="IPR033704">
    <property type="entry name" value="dUTPase_trimeric"/>
</dbReference>
<dbReference type="NCBIfam" id="TIGR00576">
    <property type="entry name" value="dut"/>
    <property type="match status" value="1"/>
</dbReference>
<comment type="pathway">
    <text evidence="7">Pyrimidine metabolism; dUMP biosynthesis; dUMP from dCTP (dUTP route): step 2/2.</text>
</comment>
<evidence type="ECO:0000256" key="7">
    <source>
        <dbReference type="HAMAP-Rule" id="MF_00116"/>
    </source>
</evidence>
<dbReference type="UniPathway" id="UPA00610">
    <property type="reaction ID" value="UER00666"/>
</dbReference>
<dbReference type="GO" id="GO:0046081">
    <property type="term" value="P:dUTP catabolic process"/>
    <property type="evidence" value="ECO:0007669"/>
    <property type="project" value="InterPro"/>
</dbReference>
<reference evidence="9 10" key="1">
    <citation type="submission" date="2010-04" db="EMBL/GenBank/DDBJ databases">
        <authorList>
            <person name="Qin X."/>
            <person name="Bachman B."/>
            <person name="Battles P."/>
            <person name="Bell A."/>
            <person name="Bess C."/>
            <person name="Bickham C."/>
            <person name="Chaboub L."/>
            <person name="Chen D."/>
            <person name="Coyle M."/>
            <person name="Deiros D.R."/>
            <person name="Dinh H."/>
            <person name="Forbes L."/>
            <person name="Fowler G."/>
            <person name="Francisco L."/>
            <person name="Fu Q."/>
            <person name="Gubbala S."/>
            <person name="Hale W."/>
            <person name="Han Y."/>
            <person name="Hemphill L."/>
            <person name="Highlander S.K."/>
            <person name="Hirani K."/>
            <person name="Hogues M."/>
            <person name="Jackson L."/>
            <person name="Jakkamsetti A."/>
            <person name="Javaid M."/>
            <person name="Jiang H."/>
            <person name="Korchina V."/>
            <person name="Kovar C."/>
            <person name="Lara F."/>
            <person name="Lee S."/>
            <person name="Mata R."/>
            <person name="Mathew T."/>
            <person name="Moen C."/>
            <person name="Morales K."/>
            <person name="Munidasa M."/>
            <person name="Nazareth L."/>
            <person name="Ngo R."/>
            <person name="Nguyen L."/>
            <person name="Okwuonu G."/>
            <person name="Ongeri F."/>
            <person name="Patil S."/>
            <person name="Petrosino J."/>
            <person name="Pham C."/>
            <person name="Pham P."/>
            <person name="Pu L.-L."/>
            <person name="Puazo M."/>
            <person name="Raj R."/>
            <person name="Reid J."/>
            <person name="Rouhana J."/>
            <person name="Saada N."/>
            <person name="Shang Y."/>
            <person name="Simmons D."/>
            <person name="Thornton R."/>
            <person name="Warren J."/>
            <person name="Weissenberger G."/>
            <person name="Zhang J."/>
            <person name="Zhang L."/>
            <person name="Zhou C."/>
            <person name="Zhu D."/>
            <person name="Muzny D."/>
            <person name="Worley K."/>
            <person name="Gibbs R."/>
        </authorList>
    </citation>
    <scope>NUCLEOTIDE SEQUENCE [LARGE SCALE GENOMIC DNA]</scope>
    <source>
        <strain evidence="9 10">ATCC 49957</strain>
    </source>
</reference>
<evidence type="ECO:0000313" key="9">
    <source>
        <dbReference type="EMBL" id="EFH11886.1"/>
    </source>
</evidence>
<dbReference type="RefSeq" id="WP_007004308.1">
    <property type="nucleotide sequence ID" value="NZ_GG770779.1"/>
</dbReference>
<evidence type="ECO:0000256" key="2">
    <source>
        <dbReference type="ARBA" id="ARBA00022723"/>
    </source>
</evidence>
<keyword evidence="5 7" id="KW-0546">Nucleotide metabolism</keyword>
<dbReference type="PANTHER" id="PTHR11241">
    <property type="entry name" value="DEOXYURIDINE 5'-TRIPHOSPHATE NUCLEOTIDOHYDROLASE"/>
    <property type="match status" value="1"/>
</dbReference>
<comment type="caution">
    <text evidence="7">Lacks conserved residue(s) required for the propagation of feature annotation.</text>
</comment>
<dbReference type="Gene3D" id="2.70.40.10">
    <property type="match status" value="1"/>
</dbReference>